<dbReference type="PANTHER" id="PTHR28002">
    <property type="entry name" value="MIOREX COMPLEX COMPONENT 11"/>
    <property type="match status" value="1"/>
</dbReference>
<feature type="compositionally biased region" description="Basic and acidic residues" evidence="1">
    <location>
        <begin position="178"/>
        <end position="206"/>
    </location>
</feature>
<dbReference type="AlphaFoldDB" id="A0AAI8VMJ4"/>
<dbReference type="Pfam" id="PF10306">
    <property type="entry name" value="FLILHELTA"/>
    <property type="match status" value="1"/>
</dbReference>
<organism evidence="2 3">
    <name type="scientific">Anthostomella pinea</name>
    <dbReference type="NCBI Taxonomy" id="933095"/>
    <lineage>
        <taxon>Eukaryota</taxon>
        <taxon>Fungi</taxon>
        <taxon>Dikarya</taxon>
        <taxon>Ascomycota</taxon>
        <taxon>Pezizomycotina</taxon>
        <taxon>Sordariomycetes</taxon>
        <taxon>Xylariomycetidae</taxon>
        <taxon>Xylariales</taxon>
        <taxon>Xylariaceae</taxon>
        <taxon>Anthostomella</taxon>
    </lineage>
</organism>
<sequence length="326" mass="36364">MSFTSALWRRQVLSLTSSTSALPRTTQPTSPLSRHLLRARNQRFQSTDPNPSKPPPNNSSSSTSSSSSSATAEAAARKQHSRLNTILHRAQRWLPAHLHPTFARLRSAPLSHVGAFLVLHEITAIGPLFGLTYLFYTMDWVPTAWVLGPWAEWAEEGLQKYARWFRRKGWYGLGRGAKGGEDGDGRGSGDGRDGREGEERLEGELKGEIEREKREGRGTGWVKGWMTRFRGKGKEDAESVGAGVVAAEGADEGRKMARTAWQKVKKAVTFDNTERGYKVGIQIAAAYTITKMLLVPRIALSLWLTPWLARGFVGFRRTIFKKRWGT</sequence>
<feature type="region of interest" description="Disordered" evidence="1">
    <location>
        <begin position="44"/>
        <end position="75"/>
    </location>
</feature>
<feature type="region of interest" description="Disordered" evidence="1">
    <location>
        <begin position="176"/>
        <end position="206"/>
    </location>
</feature>
<dbReference type="Proteomes" id="UP001295740">
    <property type="component" value="Unassembled WGS sequence"/>
</dbReference>
<dbReference type="GO" id="GO:0005739">
    <property type="term" value="C:mitochondrion"/>
    <property type="evidence" value="ECO:0007669"/>
    <property type="project" value="TreeGrafter"/>
</dbReference>
<reference evidence="2" key="1">
    <citation type="submission" date="2023-10" db="EMBL/GenBank/DDBJ databases">
        <authorList>
            <person name="Hackl T."/>
        </authorList>
    </citation>
    <scope>NUCLEOTIDE SEQUENCE</scope>
</reference>
<feature type="compositionally biased region" description="Low complexity" evidence="1">
    <location>
        <begin position="58"/>
        <end position="74"/>
    </location>
</feature>
<comment type="caution">
    <text evidence="2">The sequence shown here is derived from an EMBL/GenBank/DDBJ whole genome shotgun (WGS) entry which is preliminary data.</text>
</comment>
<evidence type="ECO:0000313" key="2">
    <source>
        <dbReference type="EMBL" id="CAJ2507342.1"/>
    </source>
</evidence>
<keyword evidence="3" id="KW-1185">Reference proteome</keyword>
<proteinExistence type="predicted"/>
<accession>A0AAI8VMJ4</accession>
<dbReference type="InterPro" id="IPR018811">
    <property type="entry name" value="MRX11"/>
</dbReference>
<evidence type="ECO:0000313" key="3">
    <source>
        <dbReference type="Proteomes" id="UP001295740"/>
    </source>
</evidence>
<protein>
    <submittedName>
        <fullName evidence="2">Uu.00g085280.m01.CDS01</fullName>
    </submittedName>
</protein>
<gene>
    <name evidence="2" type="ORF">KHLLAP_LOCUS7810</name>
</gene>
<dbReference type="PANTHER" id="PTHR28002:SF1">
    <property type="entry name" value="MIOREX COMPLEX COMPONENT 11"/>
    <property type="match status" value="1"/>
</dbReference>
<evidence type="ECO:0000256" key="1">
    <source>
        <dbReference type="SAM" id="MobiDB-lite"/>
    </source>
</evidence>
<name>A0AAI8VMJ4_9PEZI</name>
<dbReference type="EMBL" id="CAUWAG010000010">
    <property type="protein sequence ID" value="CAJ2507342.1"/>
    <property type="molecule type" value="Genomic_DNA"/>
</dbReference>